<accession>A0A1Y2BQK6</accession>
<keyword evidence="2" id="KW-1185">Reference proteome</keyword>
<evidence type="ECO:0008006" key="3">
    <source>
        <dbReference type="Google" id="ProtNLM"/>
    </source>
</evidence>
<evidence type="ECO:0000313" key="1">
    <source>
        <dbReference type="EMBL" id="ORY36435.1"/>
    </source>
</evidence>
<proteinExistence type="predicted"/>
<dbReference type="EMBL" id="MCGO01000055">
    <property type="protein sequence ID" value="ORY36435.1"/>
    <property type="molecule type" value="Genomic_DNA"/>
</dbReference>
<protein>
    <recommendedName>
        <fullName evidence="3">N-acetyltransferase domain-containing protein</fullName>
    </recommendedName>
</protein>
<name>A0A1Y2BQK6_9FUNG</name>
<dbReference type="AlphaFoldDB" id="A0A1Y2BQK6"/>
<comment type="caution">
    <text evidence="1">The sequence shown here is derived from an EMBL/GenBank/DDBJ whole genome shotgun (WGS) entry which is preliminary data.</text>
</comment>
<dbReference type="Gene3D" id="3.40.630.30">
    <property type="match status" value="1"/>
</dbReference>
<gene>
    <name evidence="1" type="ORF">BCR33DRAFT_721968</name>
</gene>
<dbReference type="OrthoDB" id="10002531at2759"/>
<organism evidence="1 2">
    <name type="scientific">Rhizoclosmatium globosum</name>
    <dbReference type="NCBI Taxonomy" id="329046"/>
    <lineage>
        <taxon>Eukaryota</taxon>
        <taxon>Fungi</taxon>
        <taxon>Fungi incertae sedis</taxon>
        <taxon>Chytridiomycota</taxon>
        <taxon>Chytridiomycota incertae sedis</taxon>
        <taxon>Chytridiomycetes</taxon>
        <taxon>Chytridiales</taxon>
        <taxon>Chytriomycetaceae</taxon>
        <taxon>Rhizoclosmatium</taxon>
    </lineage>
</organism>
<evidence type="ECO:0000313" key="2">
    <source>
        <dbReference type="Proteomes" id="UP000193642"/>
    </source>
</evidence>
<sequence>MAATTATTSTTRRFPVSLATSPAQLEQINGLAHANLNTNVSAETASTQGFLSVAYPLSLLNEMLLTTPPLIALSSTSSVEHTPEQHQHHQQHPQTVVAYALAATPQLANTNPFLAEAAAFLETEAILDGAPVKNLNYLLMAQICVAEEARGCGVVNDLYDAFKREYGGKYDFLFTEVRKENARSLKAHLKAGWRVFGTWKSTTTDSLWDTIVLDLRK</sequence>
<dbReference type="InterPro" id="IPR016181">
    <property type="entry name" value="Acyl_CoA_acyltransferase"/>
</dbReference>
<dbReference type="SUPFAM" id="SSF55729">
    <property type="entry name" value="Acyl-CoA N-acyltransferases (Nat)"/>
    <property type="match status" value="1"/>
</dbReference>
<dbReference type="Proteomes" id="UP000193642">
    <property type="component" value="Unassembled WGS sequence"/>
</dbReference>
<reference evidence="1 2" key="1">
    <citation type="submission" date="2016-07" db="EMBL/GenBank/DDBJ databases">
        <title>Pervasive Adenine N6-methylation of Active Genes in Fungi.</title>
        <authorList>
            <consortium name="DOE Joint Genome Institute"/>
            <person name="Mondo S.J."/>
            <person name="Dannebaum R.O."/>
            <person name="Kuo R.C."/>
            <person name="Labutti K."/>
            <person name="Haridas S."/>
            <person name="Kuo A."/>
            <person name="Salamov A."/>
            <person name="Ahrendt S.R."/>
            <person name="Lipzen A."/>
            <person name="Sullivan W."/>
            <person name="Andreopoulos W.B."/>
            <person name="Clum A."/>
            <person name="Lindquist E."/>
            <person name="Daum C."/>
            <person name="Ramamoorthy G.K."/>
            <person name="Gryganskyi A."/>
            <person name="Culley D."/>
            <person name="Magnuson J.K."/>
            <person name="James T.Y."/>
            <person name="O'Malley M.A."/>
            <person name="Stajich J.E."/>
            <person name="Spatafora J.W."/>
            <person name="Visel A."/>
            <person name="Grigoriev I.V."/>
        </authorList>
    </citation>
    <scope>NUCLEOTIDE SEQUENCE [LARGE SCALE GENOMIC DNA]</scope>
    <source>
        <strain evidence="1 2">JEL800</strain>
    </source>
</reference>